<gene>
    <name evidence="1" type="ORF">DXB12_13850</name>
</gene>
<protein>
    <submittedName>
        <fullName evidence="1">Uncharacterized protein</fullName>
    </submittedName>
</protein>
<reference evidence="1 2" key="1">
    <citation type="submission" date="2018-08" db="EMBL/GenBank/DDBJ databases">
        <title>A genome reference for cultivated species of the human gut microbiota.</title>
        <authorList>
            <person name="Zou Y."/>
            <person name="Xue W."/>
            <person name="Luo G."/>
        </authorList>
    </citation>
    <scope>NUCLEOTIDE SEQUENCE [LARGE SCALE GENOMIC DNA]</scope>
    <source>
        <strain evidence="1 2">OM02-12</strain>
    </source>
</reference>
<comment type="caution">
    <text evidence="1">The sequence shown here is derived from an EMBL/GenBank/DDBJ whole genome shotgun (WGS) entry which is preliminary data.</text>
</comment>
<name>A0A3E5GPG9_9FIRM</name>
<keyword evidence="2" id="KW-1185">Reference proteome</keyword>
<evidence type="ECO:0000313" key="2">
    <source>
        <dbReference type="Proteomes" id="UP000261055"/>
    </source>
</evidence>
<dbReference type="AlphaFoldDB" id="A0A3E5GPG9"/>
<dbReference type="EMBL" id="QSVQ01000020">
    <property type="protein sequence ID" value="RGO47647.1"/>
    <property type="molecule type" value="Genomic_DNA"/>
</dbReference>
<dbReference type="RefSeq" id="WP_117614081.1">
    <property type="nucleotide sequence ID" value="NZ_QSVQ01000020.1"/>
</dbReference>
<proteinExistence type="predicted"/>
<evidence type="ECO:0000313" key="1">
    <source>
        <dbReference type="EMBL" id="RGO47647.1"/>
    </source>
</evidence>
<sequence length="90" mass="10260">MIAYYCDRCGKAIVDGTIYRVAITAECISILGTADTFATTFEADAVKARCYCGECKREIKSFLYNGEEEQPEEQPEGWKARMLEKFQKRV</sequence>
<dbReference type="Proteomes" id="UP000261055">
    <property type="component" value="Unassembled WGS sequence"/>
</dbReference>
<organism evidence="1 2">
    <name type="scientific">Dorea formicigenerans</name>
    <dbReference type="NCBI Taxonomy" id="39486"/>
    <lineage>
        <taxon>Bacteria</taxon>
        <taxon>Bacillati</taxon>
        <taxon>Bacillota</taxon>
        <taxon>Clostridia</taxon>
        <taxon>Lachnospirales</taxon>
        <taxon>Lachnospiraceae</taxon>
        <taxon>Dorea</taxon>
    </lineage>
</organism>
<accession>A0A3E5GPG9</accession>